<dbReference type="EMBL" id="CP019458">
    <property type="protein sequence ID" value="AQA13494.1"/>
    <property type="molecule type" value="Genomic_DNA"/>
</dbReference>
<proteinExistence type="inferred from homology"/>
<accession>A0ABM6HHP6</accession>
<evidence type="ECO:0000256" key="2">
    <source>
        <dbReference type="SAM" id="MobiDB-lite"/>
    </source>
</evidence>
<dbReference type="CDD" id="cd05233">
    <property type="entry name" value="SDR_c"/>
    <property type="match status" value="1"/>
</dbReference>
<feature type="compositionally biased region" description="Gly residues" evidence="2">
    <location>
        <begin position="7"/>
        <end position="63"/>
    </location>
</feature>
<dbReference type="PANTHER" id="PTHR43943">
    <property type="entry name" value="DEHYDROGENASE/REDUCTASE (SDR FAMILY) MEMBER 4"/>
    <property type="match status" value="1"/>
</dbReference>
<dbReference type="Gene3D" id="3.40.50.720">
    <property type="entry name" value="NAD(P)-binding Rossmann-like Domain"/>
    <property type="match status" value="1"/>
</dbReference>
<gene>
    <name evidence="3" type="ORF">BV401_26750</name>
</gene>
<reference evidence="3 4" key="1">
    <citation type="journal article" date="2017" name="J. Biotechnol.">
        <title>The complete genome sequence of Streptomyces autolyticus CGMCC 0516, the producer of geldanamycin, autolytimycin, reblastatin and elaiophylin.</title>
        <authorList>
            <person name="Yin M."/>
            <person name="Jiang M."/>
            <person name="Ren Z."/>
            <person name="Dong Y."/>
            <person name="Lu T."/>
        </authorList>
    </citation>
    <scope>NUCLEOTIDE SEQUENCE [LARGE SCALE GENOMIC DNA]</scope>
    <source>
        <strain evidence="3 4">CGMCC0516</strain>
    </source>
</reference>
<keyword evidence="4" id="KW-1185">Reference proteome</keyword>
<protein>
    <submittedName>
        <fullName evidence="3">3-ketoacyl-ACP reductase</fullName>
    </submittedName>
</protein>
<dbReference type="InterPro" id="IPR036291">
    <property type="entry name" value="NAD(P)-bd_dom_sf"/>
</dbReference>
<evidence type="ECO:0000313" key="4">
    <source>
        <dbReference type="Proteomes" id="UP000187851"/>
    </source>
</evidence>
<comment type="similarity">
    <text evidence="1">Belongs to the short-chain dehydrogenases/reductases (SDR) family.</text>
</comment>
<dbReference type="PRINTS" id="PR00081">
    <property type="entry name" value="GDHRDH"/>
</dbReference>
<evidence type="ECO:0000313" key="3">
    <source>
        <dbReference type="EMBL" id="AQA13494.1"/>
    </source>
</evidence>
<dbReference type="InterPro" id="IPR002347">
    <property type="entry name" value="SDR_fam"/>
</dbReference>
<dbReference type="PANTHER" id="PTHR43943:SF2">
    <property type="entry name" value="DEHYDROGENASE_REDUCTASE 4"/>
    <property type="match status" value="1"/>
</dbReference>
<dbReference type="PRINTS" id="PR00080">
    <property type="entry name" value="SDRFAMILY"/>
</dbReference>
<dbReference type="Proteomes" id="UP000187851">
    <property type="component" value="Chromosome"/>
</dbReference>
<dbReference type="RefSeq" id="WP_079258632.1">
    <property type="nucleotide sequence ID" value="NZ_CP019458.1"/>
</dbReference>
<name>A0ABM6HHP6_9ACTN</name>
<sequence length="311" mass="30580">MTTGAGSDAGDGPSAGAGPDAGDGSGAGAGPDAGGGPGAGAGPDAGGGPGAGSGGDPGGGPGSLSGRAALITGASRGIGLAVAEALTADGAAVCVTARDPKGLADAVRRLGPRAIGCPGDVADPAHPEAAVARALAEFGRLDILVNNAATNAPLGPLMTVDPLAWRSAFTVNVEAPLRLTQAAWRAWMRDHGGAVVNICTEGTDGVGPGIGAYGTAKTALLRLTRQLAAELAPSVRVNAVSPGLVRTEMARFVWEPDEREIAATLPLARIGEPEDVAHAVRWLVSAEASWITGADLVVDGGRRVRAARRIG</sequence>
<dbReference type="NCBIfam" id="NF005559">
    <property type="entry name" value="PRK07231.1"/>
    <property type="match status" value="1"/>
</dbReference>
<organism evidence="3 4">
    <name type="scientific">Streptomyces autolyticus</name>
    <dbReference type="NCBI Taxonomy" id="75293"/>
    <lineage>
        <taxon>Bacteria</taxon>
        <taxon>Bacillati</taxon>
        <taxon>Actinomycetota</taxon>
        <taxon>Actinomycetes</taxon>
        <taxon>Kitasatosporales</taxon>
        <taxon>Streptomycetaceae</taxon>
        <taxon>Streptomyces</taxon>
    </lineage>
</organism>
<evidence type="ECO:0000256" key="1">
    <source>
        <dbReference type="ARBA" id="ARBA00006484"/>
    </source>
</evidence>
<dbReference type="SUPFAM" id="SSF51735">
    <property type="entry name" value="NAD(P)-binding Rossmann-fold domains"/>
    <property type="match status" value="1"/>
</dbReference>
<dbReference type="Pfam" id="PF13561">
    <property type="entry name" value="adh_short_C2"/>
    <property type="match status" value="1"/>
</dbReference>
<feature type="region of interest" description="Disordered" evidence="2">
    <location>
        <begin position="1"/>
        <end position="64"/>
    </location>
</feature>